<reference evidence="1" key="1">
    <citation type="submission" date="2023-06" db="EMBL/GenBank/DDBJ databases">
        <title>Complete and circular genome of Acidithiobacillus ferrianus DSM 107098.</title>
        <authorList>
            <person name="Norris P.R."/>
            <person name="Falagan C."/>
            <person name="Moya-Beltran A."/>
            <person name="Castro M."/>
            <person name="Quatrini R."/>
            <person name="Johnson D.B."/>
        </authorList>
    </citation>
    <scope>NUCLEOTIDE SEQUENCE</scope>
    <source>
        <strain evidence="1">MG</strain>
    </source>
</reference>
<name>A0ACD5HAH2_9PROT</name>
<organism evidence="1 2">
    <name type="scientific">Acidithiobacillus ferrianus</name>
    <dbReference type="NCBI Taxonomy" id="2678518"/>
    <lineage>
        <taxon>Bacteria</taxon>
        <taxon>Pseudomonadati</taxon>
        <taxon>Pseudomonadota</taxon>
        <taxon>Acidithiobacillia</taxon>
        <taxon>Acidithiobacillales</taxon>
        <taxon>Acidithiobacillaceae</taxon>
        <taxon>Acidithiobacillus</taxon>
    </lineage>
</organism>
<dbReference type="EMBL" id="CP127523">
    <property type="protein sequence ID" value="XRI70586.1"/>
    <property type="molecule type" value="Genomic_DNA"/>
</dbReference>
<evidence type="ECO:0000313" key="2">
    <source>
        <dbReference type="Proteomes" id="UP000470022"/>
    </source>
</evidence>
<accession>A0ACD5HAH2</accession>
<sequence length="68" mass="7916">MDHGAKIAGKTRTDFMLDAACEKAEELLLDRTLFVVDTERFERFQQLLDAPVNRDAFDRLMSRKAPWD</sequence>
<proteinExistence type="predicted"/>
<keyword evidence="2" id="KW-1185">Reference proteome</keyword>
<gene>
    <name evidence="1" type="ORF">GL267_005855</name>
</gene>
<evidence type="ECO:0000313" key="1">
    <source>
        <dbReference type="EMBL" id="XRI70586.1"/>
    </source>
</evidence>
<protein>
    <submittedName>
        <fullName evidence="1">DUF1778 domain-containing protein</fullName>
    </submittedName>
</protein>
<dbReference type="Proteomes" id="UP000470022">
    <property type="component" value="Chromosome"/>
</dbReference>